<evidence type="ECO:0000256" key="3">
    <source>
        <dbReference type="ARBA" id="ARBA00022741"/>
    </source>
</evidence>
<dbReference type="SUPFAM" id="SSF53613">
    <property type="entry name" value="Ribokinase-like"/>
    <property type="match status" value="1"/>
</dbReference>
<evidence type="ECO:0000259" key="9">
    <source>
        <dbReference type="Pfam" id="PF00294"/>
    </source>
</evidence>
<evidence type="ECO:0000313" key="10">
    <source>
        <dbReference type="EMBL" id="MCY6369879.1"/>
    </source>
</evidence>
<dbReference type="EC" id="2.7.1.144" evidence="7"/>
<dbReference type="Pfam" id="PF00294">
    <property type="entry name" value="PfkB"/>
    <property type="match status" value="1"/>
</dbReference>
<dbReference type="NCBIfam" id="TIGR03168">
    <property type="entry name" value="1-PFK"/>
    <property type="match status" value="1"/>
</dbReference>
<name>A0ABT4CLF8_9CLOT</name>
<evidence type="ECO:0000256" key="8">
    <source>
        <dbReference type="RuleBase" id="RU369061"/>
    </source>
</evidence>
<keyword evidence="7" id="KW-0423">Lactose metabolism</keyword>
<comment type="pathway">
    <text evidence="7">Carbohydrate metabolism; D-tagatose 6-phosphate degradation; D-glyceraldehyde 3-phosphate and glycerone phosphate from D-tagatose 6-phosphate: step 1/2.</text>
</comment>
<comment type="catalytic activity">
    <reaction evidence="7">
        <text>D-tagatofuranose 6-phosphate + ATP = D-tagatofuranose 1,6-bisphosphate + ADP + H(+)</text>
        <dbReference type="Rhea" id="RHEA:12420"/>
        <dbReference type="ChEBI" id="CHEBI:15378"/>
        <dbReference type="ChEBI" id="CHEBI:30616"/>
        <dbReference type="ChEBI" id="CHEBI:58694"/>
        <dbReference type="ChEBI" id="CHEBI:58695"/>
        <dbReference type="ChEBI" id="CHEBI:456216"/>
        <dbReference type="EC" id="2.7.1.144"/>
    </reaction>
</comment>
<keyword evidence="4 8" id="KW-0418">Kinase</keyword>
<dbReference type="GO" id="GO:0008662">
    <property type="term" value="F:1-phosphofructokinase activity"/>
    <property type="evidence" value="ECO:0007669"/>
    <property type="project" value="UniProtKB-EC"/>
</dbReference>
<comment type="catalytic activity">
    <reaction evidence="6 8">
        <text>beta-D-fructose 1-phosphate + ATP = beta-D-fructose 1,6-bisphosphate + ADP + H(+)</text>
        <dbReference type="Rhea" id="RHEA:14213"/>
        <dbReference type="ChEBI" id="CHEBI:15378"/>
        <dbReference type="ChEBI" id="CHEBI:30616"/>
        <dbReference type="ChEBI" id="CHEBI:32966"/>
        <dbReference type="ChEBI" id="CHEBI:138881"/>
        <dbReference type="ChEBI" id="CHEBI:456216"/>
        <dbReference type="EC" id="2.7.1.56"/>
    </reaction>
</comment>
<dbReference type="InterPro" id="IPR011611">
    <property type="entry name" value="PfkB_dom"/>
</dbReference>
<comment type="similarity">
    <text evidence="7">Belongs to the carbohydrate kinase PfkB family. LacC subfamily.</text>
</comment>
<protein>
    <recommendedName>
        <fullName evidence="7">Tagatose-6-phosphate kinase</fullName>
        <ecNumber evidence="7">2.7.1.144</ecNumber>
    </recommendedName>
</protein>
<reference evidence="10" key="1">
    <citation type="submission" date="2022-12" db="EMBL/GenBank/DDBJ databases">
        <authorList>
            <person name="Wang J."/>
        </authorList>
    </citation>
    <scope>NUCLEOTIDE SEQUENCE</scope>
    <source>
        <strain evidence="10">HY-42-06</strain>
    </source>
</reference>
<dbReference type="InterPro" id="IPR022463">
    <property type="entry name" value="1-PFruKinase"/>
</dbReference>
<comment type="caution">
    <text evidence="10">The sequence shown here is derived from an EMBL/GenBank/DDBJ whole genome shotgun (WGS) entry which is preliminary data.</text>
</comment>
<evidence type="ECO:0000256" key="1">
    <source>
        <dbReference type="ARBA" id="ARBA00005380"/>
    </source>
</evidence>
<organism evidence="10 11">
    <name type="scientific">Clostridium ganghwense</name>
    <dbReference type="NCBI Taxonomy" id="312089"/>
    <lineage>
        <taxon>Bacteria</taxon>
        <taxon>Bacillati</taxon>
        <taxon>Bacillota</taxon>
        <taxon>Clostridia</taxon>
        <taxon>Eubacteriales</taxon>
        <taxon>Clostridiaceae</taxon>
        <taxon>Clostridium</taxon>
    </lineage>
</organism>
<dbReference type="PANTHER" id="PTHR46566:SF1">
    <property type="entry name" value="1-PHOSPHOFRUCTOKINASE"/>
    <property type="match status" value="1"/>
</dbReference>
<evidence type="ECO:0000313" key="11">
    <source>
        <dbReference type="Proteomes" id="UP001079657"/>
    </source>
</evidence>
<dbReference type="PANTHER" id="PTHR46566">
    <property type="entry name" value="1-PHOSPHOFRUCTOKINASE-RELATED"/>
    <property type="match status" value="1"/>
</dbReference>
<dbReference type="InterPro" id="IPR017583">
    <property type="entry name" value="Tagatose/fructose_Pkinase"/>
</dbReference>
<evidence type="ECO:0000256" key="6">
    <source>
        <dbReference type="ARBA" id="ARBA00047745"/>
    </source>
</evidence>
<comment type="similarity">
    <text evidence="1">Belongs to the carbohydrate kinase pfkB family.</text>
</comment>
<proteinExistence type="inferred from homology"/>
<dbReference type="InterPro" id="IPR029056">
    <property type="entry name" value="Ribokinase-like"/>
</dbReference>
<dbReference type="Gene3D" id="3.40.1190.20">
    <property type="match status" value="1"/>
</dbReference>
<dbReference type="EMBL" id="JAPQES010000001">
    <property type="protein sequence ID" value="MCY6369879.1"/>
    <property type="molecule type" value="Genomic_DNA"/>
</dbReference>
<keyword evidence="5 7" id="KW-0067">ATP-binding</keyword>
<dbReference type="PROSITE" id="PS00584">
    <property type="entry name" value="PFKB_KINASES_2"/>
    <property type="match status" value="1"/>
</dbReference>
<evidence type="ECO:0000256" key="7">
    <source>
        <dbReference type="PIRNR" id="PIRNR000535"/>
    </source>
</evidence>
<dbReference type="InterPro" id="IPR002173">
    <property type="entry name" value="Carboh/pur_kinase_PfkB_CS"/>
</dbReference>
<keyword evidence="2 7" id="KW-0808">Transferase</keyword>
<sequence>MLQKKNMIITVTLNPAMDKTLAIDNFTLGIVNRVSNLRYDIGGKGINVSKVLKNFNVNSTCTGFLGGILEKTFIEELNSRGIDTRFIHIKENSRTNTKIVDTTKKVYTDINEAGPEISENELKMFLDEFGNMCNKDDIVVLAGGVSPSVPKDIYAQLTKIAKEKGAFVILDADGELLKEGIKEKPDVIKPNNHELVRLLNLESDSEKELIKAAKLLQSKGIANILISLGEKGALFITGENIYHSKGVKVDVKSTVGAGDSMVAGLVYSKLNNYEPSEALKFAASCGTAAVTLEGTKACTLEQVQEMFRKIEVEIKEED</sequence>
<evidence type="ECO:0000256" key="4">
    <source>
        <dbReference type="ARBA" id="ARBA00022777"/>
    </source>
</evidence>
<dbReference type="CDD" id="cd01164">
    <property type="entry name" value="FruK_PfkB_like"/>
    <property type="match status" value="1"/>
</dbReference>
<dbReference type="PIRSF" id="PIRSF000535">
    <property type="entry name" value="1PFK/6PFK/LacC"/>
    <property type="match status" value="1"/>
</dbReference>
<keyword evidence="11" id="KW-1185">Reference proteome</keyword>
<keyword evidence="3 7" id="KW-0547">Nucleotide-binding</keyword>
<dbReference type="NCBIfam" id="TIGR03828">
    <property type="entry name" value="pfkB"/>
    <property type="match status" value="1"/>
</dbReference>
<accession>A0ABT4CLF8</accession>
<gene>
    <name evidence="10" type="primary">pfkB</name>
    <name evidence="10" type="ORF">OXH55_04475</name>
</gene>
<comment type="function">
    <text evidence="8">Catalyzes the ATP-dependent phosphorylation of fructose-l-phosphate to fructose-l,6-bisphosphate.</text>
</comment>
<evidence type="ECO:0000256" key="2">
    <source>
        <dbReference type="ARBA" id="ARBA00022679"/>
    </source>
</evidence>
<evidence type="ECO:0000256" key="5">
    <source>
        <dbReference type="ARBA" id="ARBA00022840"/>
    </source>
</evidence>
<feature type="domain" description="Carbohydrate kinase PfkB" evidence="9">
    <location>
        <begin position="27"/>
        <end position="299"/>
    </location>
</feature>
<dbReference type="Proteomes" id="UP001079657">
    <property type="component" value="Unassembled WGS sequence"/>
</dbReference>